<dbReference type="GO" id="GO:0008270">
    <property type="term" value="F:zinc ion binding"/>
    <property type="evidence" value="ECO:0007669"/>
    <property type="project" value="InterPro"/>
</dbReference>
<evidence type="ECO:0000256" key="3">
    <source>
        <dbReference type="ARBA" id="ARBA00023242"/>
    </source>
</evidence>
<protein>
    <recommendedName>
        <fullName evidence="5">Xylanolytic transcriptional activator regulatory domain-containing protein</fullName>
    </recommendedName>
</protein>
<dbReference type="GO" id="GO:0000978">
    <property type="term" value="F:RNA polymerase II cis-regulatory region sequence-specific DNA binding"/>
    <property type="evidence" value="ECO:0007669"/>
    <property type="project" value="TreeGrafter"/>
</dbReference>
<reference evidence="7" key="1">
    <citation type="journal article" date="2015" name="Genome Announc.">
        <title>Genome sequence of the AIDS-associated pathogen Penicillium marneffei (ATCC18224) and its near taxonomic relative Talaromyces stipitatus (ATCC10500).</title>
        <authorList>
            <person name="Nierman W.C."/>
            <person name="Fedorova-Abrams N.D."/>
            <person name="Andrianopoulos A."/>
        </authorList>
    </citation>
    <scope>NUCLEOTIDE SEQUENCE [LARGE SCALE GENOMIC DNA]</scope>
    <source>
        <strain evidence="7">ATCC 10500 / CBS 375.48 / QM 6759 / NRRL 1006</strain>
    </source>
</reference>
<dbReference type="GO" id="GO:0005634">
    <property type="term" value="C:nucleus"/>
    <property type="evidence" value="ECO:0007669"/>
    <property type="project" value="TreeGrafter"/>
</dbReference>
<dbReference type="OMA" id="TFQYWCP"/>
<dbReference type="AlphaFoldDB" id="B8MMA1"/>
<dbReference type="RefSeq" id="XP_002485893.1">
    <property type="nucleotide sequence ID" value="XM_002485848.1"/>
</dbReference>
<dbReference type="SMART" id="SM00906">
    <property type="entry name" value="Fungal_trans"/>
    <property type="match status" value="1"/>
</dbReference>
<keyword evidence="7" id="KW-1185">Reference proteome</keyword>
<dbReference type="GO" id="GO:0000435">
    <property type="term" value="P:positive regulation of transcription from RNA polymerase II promoter by galactose"/>
    <property type="evidence" value="ECO:0007669"/>
    <property type="project" value="TreeGrafter"/>
</dbReference>
<keyword evidence="2" id="KW-0804">Transcription</keyword>
<evidence type="ECO:0000256" key="2">
    <source>
        <dbReference type="ARBA" id="ARBA00023163"/>
    </source>
</evidence>
<dbReference type="InterPro" id="IPR007219">
    <property type="entry name" value="XnlR_reg_dom"/>
</dbReference>
<dbReference type="Pfam" id="PF04082">
    <property type="entry name" value="Fungal_trans"/>
    <property type="match status" value="1"/>
</dbReference>
<dbReference type="GeneID" id="8103988"/>
<dbReference type="OrthoDB" id="4481633at2759"/>
<keyword evidence="1" id="KW-0805">Transcription regulation</keyword>
<keyword evidence="3" id="KW-0539">Nucleus</keyword>
<gene>
    <name evidence="6" type="ORF">TSTA_099100</name>
</gene>
<evidence type="ECO:0000256" key="4">
    <source>
        <dbReference type="SAM" id="MobiDB-lite"/>
    </source>
</evidence>
<accession>B8MMA1</accession>
<dbReference type="InParanoid" id="B8MMA1"/>
<dbReference type="CDD" id="cd12148">
    <property type="entry name" value="fungal_TF_MHR"/>
    <property type="match status" value="1"/>
</dbReference>
<organism evidence="6 7">
    <name type="scientific">Talaromyces stipitatus (strain ATCC 10500 / CBS 375.48 / QM 6759 / NRRL 1006)</name>
    <name type="common">Penicillium stipitatum</name>
    <dbReference type="NCBI Taxonomy" id="441959"/>
    <lineage>
        <taxon>Eukaryota</taxon>
        <taxon>Fungi</taxon>
        <taxon>Dikarya</taxon>
        <taxon>Ascomycota</taxon>
        <taxon>Pezizomycotina</taxon>
        <taxon>Eurotiomycetes</taxon>
        <taxon>Eurotiomycetidae</taxon>
        <taxon>Eurotiales</taxon>
        <taxon>Trichocomaceae</taxon>
        <taxon>Talaromyces</taxon>
        <taxon>Talaromyces sect. Talaromyces</taxon>
    </lineage>
</organism>
<proteinExistence type="predicted"/>
<evidence type="ECO:0000256" key="1">
    <source>
        <dbReference type="ARBA" id="ARBA00023015"/>
    </source>
</evidence>
<dbReference type="GO" id="GO:0006351">
    <property type="term" value="P:DNA-templated transcription"/>
    <property type="evidence" value="ECO:0007669"/>
    <property type="project" value="InterPro"/>
</dbReference>
<evidence type="ECO:0000313" key="6">
    <source>
        <dbReference type="EMBL" id="EED13655.1"/>
    </source>
</evidence>
<dbReference type="GO" id="GO:0000981">
    <property type="term" value="F:DNA-binding transcription factor activity, RNA polymerase II-specific"/>
    <property type="evidence" value="ECO:0007669"/>
    <property type="project" value="TreeGrafter"/>
</dbReference>
<name>B8MMA1_TALSN</name>
<evidence type="ECO:0000259" key="5">
    <source>
        <dbReference type="SMART" id="SM00906"/>
    </source>
</evidence>
<dbReference type="eggNOG" id="ENOG502RJRW">
    <property type="taxonomic scope" value="Eukaryota"/>
</dbReference>
<dbReference type="PANTHER" id="PTHR47424">
    <property type="entry name" value="REGULATORY PROTEIN GAL4"/>
    <property type="match status" value="1"/>
</dbReference>
<dbReference type="PhylomeDB" id="B8MMA1"/>
<dbReference type="Proteomes" id="UP000001745">
    <property type="component" value="Unassembled WGS sequence"/>
</dbReference>
<dbReference type="InterPro" id="IPR051127">
    <property type="entry name" value="Fungal_SecMet_Regulators"/>
</dbReference>
<feature type="region of interest" description="Disordered" evidence="4">
    <location>
        <begin position="747"/>
        <end position="770"/>
    </location>
</feature>
<dbReference type="VEuPathDB" id="FungiDB:TSTA_099100"/>
<evidence type="ECO:0000313" key="7">
    <source>
        <dbReference type="Proteomes" id="UP000001745"/>
    </source>
</evidence>
<dbReference type="HOGENOM" id="CLU_008511_3_0_1"/>
<dbReference type="EMBL" id="EQ962658">
    <property type="protein sequence ID" value="EED13655.1"/>
    <property type="molecule type" value="Genomic_DNA"/>
</dbReference>
<sequence>MRSVLGATSTEHSVGISLAPGQYLAGLHLGSSSYFSNTLLASKIVPTYGRQHGNVKAQEAEGCYCMRPLSEPEGLHQSNVMDINQKRPRSETVCTWASDSSRVPYASPGYIRQLEDRIRFLEGFNGQIQDSNNRSIGSASEQSIPRTPVRPVTALSTLPEPLMWETSVPWAESTGTDLRLSTPATLIVPPLTQSLPEALESTDSAFIPYRHSSNNTVIGAGHRQDPVAGSYSENFIRGLEKAITEKLGEASSVRDPGHISRQKVRQKDFGHPLPARQQADILLSSYWNHVHVLYPILDKPHIEEDYGKICNQENSITDKKSFLCLLNSIFAISSRHIKLAGPDHEHLAATFCLRARELLDIESCSIRSVQSYLLLALYYQSIFVPRTCLMFAGLALRTAQVLELHLIEKSERESVSRTKNLLRKVWHGCVLVDREVSMMYDRACMIDQRTAAAIPLPLFDEEETQLLHPRSHTTQVQQTRAAEFYSVSLRLLDILHDILFHTHSSKSQRCYDSLEHFPSFEANSSVLELEARLANWENKIPRYYKVGFHSPDNDMNGLLLRRAVILRQRHLYVHLLLLRPMLQCIITSELRNNGVSVPAGSLLSHRVSLQCAIVCVKVAQEAIDIIHVNEGTSSNETRDLSAWWYNAEFLYTSATVLIAASLSPSVVAEIPEDSIYGSFHKAIAVLRQYTTFDSSILRLTTALQILTSIIPKNYSQLRQASQRTQEPTSHNAYNAATFQYWCPVGSNHRQKSPQSDLERHMNSGNSSEDLSSQSLSNLELFFDLDDFTWLTKVPFYT</sequence>
<feature type="domain" description="Xylanolytic transcriptional activator regulatory" evidence="5">
    <location>
        <begin position="388"/>
        <end position="463"/>
    </location>
</feature>
<dbReference type="PANTHER" id="PTHR47424:SF4">
    <property type="entry name" value="ZN(II)2CYS6 TRANSCRIPTION FACTOR (EUROFUNG)"/>
    <property type="match status" value="1"/>
</dbReference>